<evidence type="ECO:0000256" key="3">
    <source>
        <dbReference type="ARBA" id="ARBA00022840"/>
    </source>
</evidence>
<accession>A0A1G7HGK1</accession>
<gene>
    <name evidence="5" type="ORF">SAMN04488121_101460</name>
</gene>
<evidence type="ECO:0000256" key="1">
    <source>
        <dbReference type="ARBA" id="ARBA00022448"/>
    </source>
</evidence>
<sequence>MISIQNLSFSYRKNKPLFENLNLQLEAGHIYGLLGKNGAGKSSLLKHIAGLLFPQQGHCKVMGFESRYRQPAFLQNLFMVPEEFYLPQVHIKGYLNTYAPFYPNFDRKAFHNYMEEFHIPVDQRLTEMSYGQKKKVLISFALAANTKALILDEPTNGLDIPSKSQFRKVIAAAVSDDKCIVISTHQVRDLDNLIDSIVIIDDHKIIFRQNVEAVTDRLCFKNVTNMAEAGNVLFSDSSIRGHAVITPNEGTEHSRIDMELLFNAVLEKRESISQIFN</sequence>
<proteinExistence type="predicted"/>
<dbReference type="OrthoDB" id="9785229at2"/>
<dbReference type="Pfam" id="PF00005">
    <property type="entry name" value="ABC_tran"/>
    <property type="match status" value="1"/>
</dbReference>
<dbReference type="InterPro" id="IPR027417">
    <property type="entry name" value="P-loop_NTPase"/>
</dbReference>
<keyword evidence="2" id="KW-0547">Nucleotide-binding</keyword>
<dbReference type="Gene3D" id="3.40.50.300">
    <property type="entry name" value="P-loop containing nucleotide triphosphate hydrolases"/>
    <property type="match status" value="1"/>
</dbReference>
<dbReference type="PANTHER" id="PTHR42939">
    <property type="entry name" value="ABC TRANSPORTER ATP-BINDING PROTEIN ALBC-RELATED"/>
    <property type="match status" value="1"/>
</dbReference>
<dbReference type="InterPro" id="IPR003593">
    <property type="entry name" value="AAA+_ATPase"/>
</dbReference>
<protein>
    <submittedName>
        <fullName evidence="5">ABC-2 type transport system ATP-binding protein</fullName>
    </submittedName>
</protein>
<feature type="domain" description="ABC transporter" evidence="4">
    <location>
        <begin position="2"/>
        <end position="227"/>
    </location>
</feature>
<name>A0A1G7HGK1_CHIFI</name>
<evidence type="ECO:0000259" key="4">
    <source>
        <dbReference type="PROSITE" id="PS50893"/>
    </source>
</evidence>
<organism evidence="5 6">
    <name type="scientific">Chitinophaga filiformis</name>
    <name type="common">Myxococcus filiformis</name>
    <name type="synonym">Flexibacter filiformis</name>
    <dbReference type="NCBI Taxonomy" id="104663"/>
    <lineage>
        <taxon>Bacteria</taxon>
        <taxon>Pseudomonadati</taxon>
        <taxon>Bacteroidota</taxon>
        <taxon>Chitinophagia</taxon>
        <taxon>Chitinophagales</taxon>
        <taxon>Chitinophagaceae</taxon>
        <taxon>Chitinophaga</taxon>
    </lineage>
</organism>
<dbReference type="SUPFAM" id="SSF52540">
    <property type="entry name" value="P-loop containing nucleoside triphosphate hydrolases"/>
    <property type="match status" value="1"/>
</dbReference>
<dbReference type="AlphaFoldDB" id="A0A1G7HGK1"/>
<reference evidence="6" key="1">
    <citation type="submission" date="2016-10" db="EMBL/GenBank/DDBJ databases">
        <authorList>
            <person name="Varghese N."/>
            <person name="Submissions S."/>
        </authorList>
    </citation>
    <scope>NUCLEOTIDE SEQUENCE [LARGE SCALE GENOMIC DNA]</scope>
    <source>
        <strain evidence="6">DSM 527</strain>
    </source>
</reference>
<dbReference type="EMBL" id="FNBN01000001">
    <property type="protein sequence ID" value="SDE99518.1"/>
    <property type="molecule type" value="Genomic_DNA"/>
</dbReference>
<dbReference type="Proteomes" id="UP000199045">
    <property type="component" value="Unassembled WGS sequence"/>
</dbReference>
<dbReference type="RefSeq" id="WP_089828608.1">
    <property type="nucleotide sequence ID" value="NZ_FNBN01000001.1"/>
</dbReference>
<evidence type="ECO:0000256" key="2">
    <source>
        <dbReference type="ARBA" id="ARBA00022741"/>
    </source>
</evidence>
<dbReference type="CDD" id="cd03230">
    <property type="entry name" value="ABC_DR_subfamily_A"/>
    <property type="match status" value="1"/>
</dbReference>
<dbReference type="GO" id="GO:0016887">
    <property type="term" value="F:ATP hydrolysis activity"/>
    <property type="evidence" value="ECO:0007669"/>
    <property type="project" value="InterPro"/>
</dbReference>
<dbReference type="InterPro" id="IPR051782">
    <property type="entry name" value="ABC_Transporter_VariousFunc"/>
</dbReference>
<dbReference type="PROSITE" id="PS50893">
    <property type="entry name" value="ABC_TRANSPORTER_2"/>
    <property type="match status" value="1"/>
</dbReference>
<dbReference type="PANTHER" id="PTHR42939:SF1">
    <property type="entry name" value="ABC TRANSPORTER ATP-BINDING PROTEIN ALBC-RELATED"/>
    <property type="match status" value="1"/>
</dbReference>
<keyword evidence="1" id="KW-0813">Transport</keyword>
<evidence type="ECO:0000313" key="5">
    <source>
        <dbReference type="EMBL" id="SDE99518.1"/>
    </source>
</evidence>
<keyword evidence="3 5" id="KW-0067">ATP-binding</keyword>
<dbReference type="SMART" id="SM00382">
    <property type="entry name" value="AAA"/>
    <property type="match status" value="1"/>
</dbReference>
<dbReference type="GO" id="GO:0005524">
    <property type="term" value="F:ATP binding"/>
    <property type="evidence" value="ECO:0007669"/>
    <property type="project" value="UniProtKB-KW"/>
</dbReference>
<dbReference type="STRING" id="104663.SAMN04488121_101460"/>
<evidence type="ECO:0000313" key="6">
    <source>
        <dbReference type="Proteomes" id="UP000199045"/>
    </source>
</evidence>
<dbReference type="InterPro" id="IPR003439">
    <property type="entry name" value="ABC_transporter-like_ATP-bd"/>
</dbReference>